<feature type="transmembrane region" description="Helical" evidence="2">
    <location>
        <begin position="665"/>
        <end position="686"/>
    </location>
</feature>
<proteinExistence type="predicted"/>
<feature type="transmembrane region" description="Helical" evidence="2">
    <location>
        <begin position="323"/>
        <end position="346"/>
    </location>
</feature>
<dbReference type="InterPro" id="IPR036770">
    <property type="entry name" value="Ankyrin_rpt-contain_sf"/>
</dbReference>
<dbReference type="Gene3D" id="1.25.40.20">
    <property type="entry name" value="Ankyrin repeat-containing domain"/>
    <property type="match status" value="2"/>
</dbReference>
<feature type="compositionally biased region" description="Basic and acidic residues" evidence="1">
    <location>
        <begin position="290"/>
        <end position="301"/>
    </location>
</feature>
<dbReference type="PANTHER" id="PTHR24177">
    <property type="entry name" value="CASKIN"/>
    <property type="match status" value="1"/>
</dbReference>
<feature type="region of interest" description="Disordered" evidence="1">
    <location>
        <begin position="378"/>
        <end position="473"/>
    </location>
</feature>
<evidence type="ECO:0000256" key="1">
    <source>
        <dbReference type="SAM" id="MobiDB-lite"/>
    </source>
</evidence>
<evidence type="ECO:0000259" key="3">
    <source>
        <dbReference type="Pfam" id="PF13962"/>
    </source>
</evidence>
<organism evidence="4">
    <name type="scientific">Prunus dulcis</name>
    <name type="common">Almond</name>
    <name type="synonym">Amygdalus dulcis</name>
    <dbReference type="NCBI Taxonomy" id="3755"/>
    <lineage>
        <taxon>Eukaryota</taxon>
        <taxon>Viridiplantae</taxon>
        <taxon>Streptophyta</taxon>
        <taxon>Embryophyta</taxon>
        <taxon>Tracheophyta</taxon>
        <taxon>Spermatophyta</taxon>
        <taxon>Magnoliopsida</taxon>
        <taxon>eudicotyledons</taxon>
        <taxon>Gunneridae</taxon>
        <taxon>Pentapetalae</taxon>
        <taxon>rosids</taxon>
        <taxon>fabids</taxon>
        <taxon>Rosales</taxon>
        <taxon>Rosaceae</taxon>
        <taxon>Amygdaloideae</taxon>
        <taxon>Amygdaleae</taxon>
        <taxon>Prunus</taxon>
    </lineage>
</organism>
<evidence type="ECO:0000313" key="4">
    <source>
        <dbReference type="EMBL" id="BBG93378.1"/>
    </source>
</evidence>
<dbReference type="EMBL" id="AP019297">
    <property type="protein sequence ID" value="BBG93378.1"/>
    <property type="molecule type" value="Genomic_DNA"/>
</dbReference>
<feature type="transmembrane region" description="Helical" evidence="2">
    <location>
        <begin position="743"/>
        <end position="763"/>
    </location>
</feature>
<dbReference type="AlphaFoldDB" id="A0A4Y1QNE9"/>
<feature type="region of interest" description="Disordered" evidence="1">
    <location>
        <begin position="256"/>
        <end position="317"/>
    </location>
</feature>
<feature type="compositionally biased region" description="Polar residues" evidence="1">
    <location>
        <begin position="421"/>
        <end position="443"/>
    </location>
</feature>
<dbReference type="PANTHER" id="PTHR24177:SF470">
    <property type="entry name" value="ANKYRIN REPEAT PROTEIN"/>
    <property type="match status" value="1"/>
</dbReference>
<dbReference type="InterPro" id="IPR026961">
    <property type="entry name" value="PGG_dom"/>
</dbReference>
<reference evidence="4" key="1">
    <citation type="journal article" date="2019" name="Science">
        <title>Mutation of a bHLH transcription factor allowed almond domestication.</title>
        <authorList>
            <person name="Sanchez-Perez R."/>
            <person name="Pavan S."/>
            <person name="Mazzeo R."/>
            <person name="Moldovan C."/>
            <person name="Aiese Cigliano R."/>
            <person name="Del Cueto J."/>
            <person name="Ricciardi F."/>
            <person name="Lotti C."/>
            <person name="Ricciardi L."/>
            <person name="Dicenta F."/>
            <person name="Lopez-Marques R.L."/>
            <person name="Lindberg Moller B."/>
        </authorList>
    </citation>
    <scope>NUCLEOTIDE SEQUENCE</scope>
</reference>
<feature type="transmembrane region" description="Helical" evidence="2">
    <location>
        <begin position="706"/>
        <end position="731"/>
    </location>
</feature>
<sequence length="787" mass="88359">RHRPTMASYEEVDSLFENAMKGQWGKVVETYRNCSKAREANITKSKETALHIAIADGQTETALDLLNIIANGENALNILKIGNEKGNTALHLAARLGYVQVCQSMVTKDRSLVSLRNIDGETPLFLAALNGHNKAFLCLHSHCQEKYHSFRDNNGDTILHAAISGLAFQIIRLYPELVNSMNENGLIVEELKEESYKYEACLHNEAARNNSKYPENYETCMNFAGVLRSFFQVLTNTRGNQNWMLCSLLRANGGNKNGKNAADDEENPQQRSSSVIKASPEASSSAMRLQSKEVSDAKSSRSTDGTNQPHEQGRRNYSYPPNYASLVLFFKLMMKAMLIILGIGIWKIKKIQERKERHIWANQVMNELVQHTSLYKYQNTGQNPHQPNKDKEECDVPNPILLDQAPSSTADHVPSKGGNKNVETNLSSSNQNKYQIESDQNQPAHDYELGLNNGKERKDNKPLGDKKNGNCEADKKQTPLLIAAKMGVTEMVRTILDKFPVAIQDVDSDNKNVVLLAVENRQPHVYNLLRKRKILKESLLRQLDNQGNSALHLAARCGQYRPWLIPGAALQMQWEIKWYKFVKSSMPHGFFVRYNKKGQTPKEIFINTHQNLIKEGSKWLTKTSESCSVVAALIATVAFATSATVPGGLNENTGEPILKDESAFGAFTISSLTALCFSVTSLVFFLSILTSRYEERDFSMDLPRKLLLGLTSLFASIASMLVSFCTGHIFVLKHQLRYVAYPLYAATCLPVTFFALAQLPLYFDLMRAIIRKVPQRSYECDISVKDP</sequence>
<keyword evidence="2" id="KW-0472">Membrane</keyword>
<accession>A0A4Y1QNE9</accession>
<protein>
    <submittedName>
        <fullName evidence="4">Ankyrin-repeat containing protein</fullName>
    </submittedName>
</protein>
<evidence type="ECO:0000256" key="2">
    <source>
        <dbReference type="SAM" id="Phobius"/>
    </source>
</evidence>
<dbReference type="Pfam" id="PF12796">
    <property type="entry name" value="Ank_2"/>
    <property type="match status" value="1"/>
</dbReference>
<feature type="compositionally biased region" description="Basic and acidic residues" evidence="1">
    <location>
        <begin position="454"/>
        <end position="473"/>
    </location>
</feature>
<keyword evidence="2" id="KW-0812">Transmembrane</keyword>
<dbReference type="SMART" id="SM00248">
    <property type="entry name" value="ANK"/>
    <property type="match status" value="6"/>
</dbReference>
<dbReference type="Pfam" id="PF13962">
    <property type="entry name" value="PGG"/>
    <property type="match status" value="1"/>
</dbReference>
<gene>
    <name evidence="4" type="ORF">Prudu_001369</name>
</gene>
<feature type="transmembrane region" description="Helical" evidence="2">
    <location>
        <begin position="627"/>
        <end position="645"/>
    </location>
</feature>
<dbReference type="InterPro" id="IPR002110">
    <property type="entry name" value="Ankyrin_rpt"/>
</dbReference>
<feature type="non-terminal residue" evidence="4">
    <location>
        <position position="1"/>
    </location>
</feature>
<dbReference type="GO" id="GO:0016020">
    <property type="term" value="C:membrane"/>
    <property type="evidence" value="ECO:0007669"/>
    <property type="project" value="TreeGrafter"/>
</dbReference>
<feature type="compositionally biased region" description="Polar residues" evidence="1">
    <location>
        <begin position="269"/>
        <end position="288"/>
    </location>
</feature>
<dbReference type="SUPFAM" id="SSF48403">
    <property type="entry name" value="Ankyrin repeat"/>
    <property type="match status" value="1"/>
</dbReference>
<feature type="domain" description="PGG" evidence="3">
    <location>
        <begin position="618"/>
        <end position="730"/>
    </location>
</feature>
<keyword evidence="2" id="KW-1133">Transmembrane helix</keyword>
<name>A0A4Y1QNE9_PRUDU</name>